<feature type="transmembrane region" description="Helical" evidence="11">
    <location>
        <begin position="716"/>
        <end position="737"/>
    </location>
</feature>
<keyword evidence="4 11" id="KW-0328">Glycosyltransferase</keyword>
<feature type="transmembrane region" description="Helical" evidence="11">
    <location>
        <begin position="593"/>
        <end position="612"/>
    </location>
</feature>
<evidence type="ECO:0000256" key="3">
    <source>
        <dbReference type="ARBA" id="ARBA00008715"/>
    </source>
</evidence>
<feature type="region of interest" description="Disordered" evidence="12">
    <location>
        <begin position="1"/>
        <end position="35"/>
    </location>
</feature>
<evidence type="ECO:0000256" key="9">
    <source>
        <dbReference type="ARBA" id="ARBA00023136"/>
    </source>
</evidence>
<sequence length="809" mass="90177">MPRIPPSKEDGPSFPRPPPRWNGHGPAPPIQTPPPFGPNDVRHRRFCCFIPVRWGTVIMSLVTSTFAYMYALQSINRLMSPDGPVGWMTWVDTASTVLWFLRRRDAKTVLGAVWHIWVHAIVGIYGIILLALPLSKERSVLVCVETALLKWQSQHSSDTIPAEMASKAGEACAKAVQSGLIILAVIWAVGLLVELYLVLIVSHYIDELVDREAAQLYGVDIENPNPPYRFGAAPEVQQEKARAGAWAARRWWQLDRAERDLVAVSTGAKLLLFPAYRSTDFEVHRNWLAVTHSLPLSRWYYDTTSEWTLDYPPFFAFFERFLSSFAYIVDPDIVRLDNLGYTGGAVVAFQRTTVILSELVLAFALFRWARTSQKPDYPTAAVIAGSVLLHPGLLIVDHIHFQYNGFLLGILLCSLTAARDNNLYACAALFATLLNFKHIFVYLALPYFVFLLRGHCYLPGGKFQIDRVVELGLIVASICTVSFGPFVGAGGFSQLRQIFSRLFPFQRGLNHAYWAGNVWAIVSAVDRVLVKYLVARGWPISTEALTSSSRGLIGSTTFGVLPNVTPRHTFALTFGFTSIFLVRLWFDPSYKRFLNSVVLAAMTSFLWGWHVHEKAVLLFLVPLSLTATDDDNHYRAFLIATIAGIYGLFPLLIKPAGAILSPSLRANLFMFSSRTETLIKILVTLLWSAFVLPQLRKVVYRPLPSLFAMLVDKAETLYLYGFVFLQLYTTFLHSFLFPSSSAASSIPGVIICSASAVANGTCVDPAVAQQATAVSEASMEFLPLMLTSVYCAVGIVWSWLRLSWGFLTS</sequence>
<dbReference type="InterPro" id="IPR004856">
    <property type="entry name" value="Glyco_trans_ALG6/ALG8"/>
</dbReference>
<dbReference type="EMBL" id="BJWK01000009">
    <property type="protein sequence ID" value="GEM09963.1"/>
    <property type="molecule type" value="Genomic_DNA"/>
</dbReference>
<evidence type="ECO:0000313" key="13">
    <source>
        <dbReference type="EMBL" id="GEM09963.1"/>
    </source>
</evidence>
<feature type="transmembrane region" description="Helical" evidence="11">
    <location>
        <begin position="568"/>
        <end position="586"/>
    </location>
</feature>
<feature type="transmembrane region" description="Helical" evidence="11">
    <location>
        <begin position="180"/>
        <end position="201"/>
    </location>
</feature>
<keyword evidence="5 11" id="KW-0808">Transferase</keyword>
<feature type="transmembrane region" description="Helical" evidence="11">
    <location>
        <begin position="113"/>
        <end position="132"/>
    </location>
</feature>
<dbReference type="AlphaFoldDB" id="A0A511KHW8"/>
<gene>
    <name evidence="13" type="ORF">Rt10032_c09g3980</name>
</gene>
<comment type="subcellular location">
    <subcellularLocation>
        <location evidence="1 11">Endoplasmic reticulum membrane</location>
        <topology evidence="1 11">Multi-pass membrane protein</topology>
    </subcellularLocation>
</comment>
<accession>A0A511KHW8</accession>
<feature type="transmembrane region" description="Helical" evidence="11">
    <location>
        <begin position="84"/>
        <end position="101"/>
    </location>
</feature>
<feature type="transmembrane region" description="Helical" evidence="11">
    <location>
        <begin position="52"/>
        <end position="72"/>
    </location>
</feature>
<keyword evidence="8 11" id="KW-1133">Transmembrane helix</keyword>
<feature type="transmembrane region" description="Helical" evidence="11">
    <location>
        <begin position="781"/>
        <end position="800"/>
    </location>
</feature>
<evidence type="ECO:0000256" key="8">
    <source>
        <dbReference type="ARBA" id="ARBA00022989"/>
    </source>
</evidence>
<protein>
    <recommendedName>
        <fullName evidence="11">Alpha-1,3-glucosyltransferase</fullName>
        <ecNumber evidence="11">2.4.1.-</ecNumber>
    </recommendedName>
</protein>
<proteinExistence type="inferred from homology"/>
<evidence type="ECO:0000256" key="11">
    <source>
        <dbReference type="RuleBase" id="RU363110"/>
    </source>
</evidence>
<keyword evidence="6 11" id="KW-0812">Transmembrane</keyword>
<evidence type="ECO:0000256" key="4">
    <source>
        <dbReference type="ARBA" id="ARBA00022676"/>
    </source>
</evidence>
<comment type="catalytic activity">
    <reaction evidence="10">
        <text>an alpha-D-Glc-(1-&gt;3)-alpha-D-Man-(1-&gt;2)-alpha-D-Man-(1-&gt;2)-alpha-D-Man-(1-&gt;3)-[alpha-D-Man-(1-&gt;2)-alpha-D-Man-(1-&gt;3)-[alpha-D-Man-(1-&gt;2)-alpha-D-Man-(1-&gt;6)]-alpha-D-Man-(1-&gt;6)]-beta-D-Man-(1-&gt;4)-beta-D-GlcNAc-(1-&gt;4)-alpha-D-GlcNAc-diphospho-di-trans,poly-cis-dolichol + a di-trans,poly-cis-dolichyl beta-D-glucosyl phosphate = an alpha-D-Glc-(1-&gt;3)-alpha-D-Glc-(1-&gt;3)-alpha-D-Man-(1-&gt;2)-alpha-D-Man-(1-&gt;2)-alpha-D-Man-(1-&gt;3)-[alpha-D-Man-(1-&gt;2)-alpha-D-Man-(1-&gt;3)-[alpha-D-Man-(1-&gt;2)-alpha-D-Man-(1-&gt;6)]-alpha-D-Man-(1-&gt;6)]-beta-D-Man-(1-&gt;4)-beta-D-GlcNAc-(1-&gt;4)-alpha-D-GlcNAc-diphospho-di-trans,poly-cis-dolichol + a di-trans,poly-cis-dolichyl phosphate + H(+)</text>
        <dbReference type="Rhea" id="RHEA:31307"/>
        <dbReference type="Rhea" id="RHEA-COMP:19498"/>
        <dbReference type="Rhea" id="RHEA-COMP:19502"/>
        <dbReference type="Rhea" id="RHEA-COMP:19521"/>
        <dbReference type="Rhea" id="RHEA-COMP:19522"/>
        <dbReference type="ChEBI" id="CHEBI:15378"/>
        <dbReference type="ChEBI" id="CHEBI:57525"/>
        <dbReference type="ChEBI" id="CHEBI:57683"/>
        <dbReference type="ChEBI" id="CHEBI:132521"/>
        <dbReference type="ChEBI" id="CHEBI:132522"/>
        <dbReference type="EC" id="2.4.1.265"/>
    </reaction>
    <physiologicalReaction direction="left-to-right" evidence="10">
        <dbReference type="Rhea" id="RHEA:31308"/>
    </physiologicalReaction>
</comment>
<evidence type="ECO:0000256" key="2">
    <source>
        <dbReference type="ARBA" id="ARBA00004922"/>
    </source>
</evidence>
<keyword evidence="7 11" id="KW-0256">Endoplasmic reticulum</keyword>
<comment type="pathway">
    <text evidence="2 11">Protein modification; protein glycosylation.</text>
</comment>
<feature type="transmembrane region" description="Helical" evidence="11">
    <location>
        <begin position="632"/>
        <end position="656"/>
    </location>
</feature>
<feature type="transmembrane region" description="Helical" evidence="11">
    <location>
        <begin position="401"/>
        <end position="418"/>
    </location>
</feature>
<comment type="similarity">
    <text evidence="3 11">Belongs to the ALG6/ALG8 glucosyltransferase family.</text>
</comment>
<dbReference type="GO" id="GO:0006487">
    <property type="term" value="P:protein N-linked glycosylation"/>
    <property type="evidence" value="ECO:0007669"/>
    <property type="project" value="TreeGrafter"/>
</dbReference>
<evidence type="ECO:0000256" key="7">
    <source>
        <dbReference type="ARBA" id="ARBA00022824"/>
    </source>
</evidence>
<feature type="transmembrane region" description="Helical" evidence="11">
    <location>
        <begin position="471"/>
        <end position="492"/>
    </location>
</feature>
<evidence type="ECO:0000313" key="14">
    <source>
        <dbReference type="Proteomes" id="UP000321518"/>
    </source>
</evidence>
<name>A0A511KHW8_RHOTO</name>
<dbReference type="Pfam" id="PF03155">
    <property type="entry name" value="Alg6_Alg8"/>
    <property type="match status" value="1"/>
</dbReference>
<feature type="transmembrane region" description="Helical" evidence="11">
    <location>
        <begin position="425"/>
        <end position="451"/>
    </location>
</feature>
<dbReference type="PANTHER" id="PTHR12413:SF2">
    <property type="entry name" value="DOLICHYL PYROPHOSPHATE GLC1MAN9GLCNAC2 ALPHA-1,3-GLUCOSYLTRANSFERASE-RELATED"/>
    <property type="match status" value="1"/>
</dbReference>
<feature type="compositionally biased region" description="Basic and acidic residues" evidence="12">
    <location>
        <begin position="1"/>
        <end position="11"/>
    </location>
</feature>
<comment type="caution">
    <text evidence="13">The sequence shown here is derived from an EMBL/GenBank/DDBJ whole genome shotgun (WGS) entry which is preliminary data.</text>
</comment>
<keyword evidence="9 11" id="KW-0472">Membrane</keyword>
<evidence type="ECO:0000256" key="1">
    <source>
        <dbReference type="ARBA" id="ARBA00004477"/>
    </source>
</evidence>
<dbReference type="EC" id="2.4.1.-" evidence="11"/>
<dbReference type="UniPathway" id="UPA00378"/>
<feature type="transmembrane region" description="Helical" evidence="11">
    <location>
        <begin position="377"/>
        <end position="395"/>
    </location>
</feature>
<evidence type="ECO:0000256" key="12">
    <source>
        <dbReference type="SAM" id="MobiDB-lite"/>
    </source>
</evidence>
<dbReference type="PANTHER" id="PTHR12413">
    <property type="entry name" value="DOLICHYL GLYCOSYLTRANSFERASE"/>
    <property type="match status" value="1"/>
</dbReference>
<dbReference type="GO" id="GO:0042283">
    <property type="term" value="F:dolichyl pyrophosphate Glc1Man9GlcNAc2 alpha-1,3-glucosyltransferase activity"/>
    <property type="evidence" value="ECO:0007669"/>
    <property type="project" value="UniProtKB-EC"/>
</dbReference>
<dbReference type="OrthoDB" id="1689333at2759"/>
<dbReference type="GO" id="GO:0005789">
    <property type="term" value="C:endoplasmic reticulum membrane"/>
    <property type="evidence" value="ECO:0007669"/>
    <property type="project" value="UniProtKB-SubCell"/>
</dbReference>
<organism evidence="13 14">
    <name type="scientific">Rhodotorula toruloides</name>
    <name type="common">Yeast</name>
    <name type="synonym">Rhodosporidium toruloides</name>
    <dbReference type="NCBI Taxonomy" id="5286"/>
    <lineage>
        <taxon>Eukaryota</taxon>
        <taxon>Fungi</taxon>
        <taxon>Dikarya</taxon>
        <taxon>Basidiomycota</taxon>
        <taxon>Pucciniomycotina</taxon>
        <taxon>Microbotryomycetes</taxon>
        <taxon>Sporidiobolales</taxon>
        <taxon>Sporidiobolaceae</taxon>
        <taxon>Rhodotorula</taxon>
    </lineage>
</organism>
<reference evidence="13 14" key="1">
    <citation type="submission" date="2019-07" db="EMBL/GenBank/DDBJ databases">
        <title>Rhodotorula toruloides NBRC10032 genome sequencing.</title>
        <authorList>
            <person name="Shida Y."/>
            <person name="Takaku H."/>
            <person name="Ogasawara W."/>
            <person name="Mori K."/>
        </authorList>
    </citation>
    <scope>NUCLEOTIDE SEQUENCE [LARGE SCALE GENOMIC DNA]</scope>
    <source>
        <strain evidence="13 14">NBRC10032</strain>
    </source>
</reference>
<feature type="compositionally biased region" description="Pro residues" evidence="12">
    <location>
        <begin position="14"/>
        <end position="35"/>
    </location>
</feature>
<evidence type="ECO:0000256" key="5">
    <source>
        <dbReference type="ARBA" id="ARBA00022679"/>
    </source>
</evidence>
<dbReference type="Proteomes" id="UP000321518">
    <property type="component" value="Unassembled WGS sequence"/>
</dbReference>
<evidence type="ECO:0000256" key="6">
    <source>
        <dbReference type="ARBA" id="ARBA00022692"/>
    </source>
</evidence>
<evidence type="ECO:0000256" key="10">
    <source>
        <dbReference type="ARBA" id="ARBA00047346"/>
    </source>
</evidence>